<evidence type="ECO:0000313" key="2">
    <source>
        <dbReference type="Proteomes" id="UP000694541"/>
    </source>
</evidence>
<reference evidence="1" key="1">
    <citation type="submission" date="2025-08" db="UniProtKB">
        <authorList>
            <consortium name="Ensembl"/>
        </authorList>
    </citation>
    <scope>IDENTIFICATION</scope>
</reference>
<keyword evidence="2" id="KW-1185">Reference proteome</keyword>
<protein>
    <submittedName>
        <fullName evidence="1">Uncharacterized protein</fullName>
    </submittedName>
</protein>
<dbReference type="Ensembl" id="ENSANIT00000022925.1">
    <property type="protein sequence ID" value="ENSANIP00000022190.1"/>
    <property type="gene ID" value="ENSANIG00000015077.1"/>
</dbReference>
<name>A0A8B9RZH3_9AVES</name>
<reference evidence="1" key="2">
    <citation type="submission" date="2025-09" db="UniProtKB">
        <authorList>
            <consortium name="Ensembl"/>
        </authorList>
    </citation>
    <scope>IDENTIFICATION</scope>
</reference>
<organism evidence="1 2">
    <name type="scientific">Accipiter nisus</name>
    <name type="common">Eurasian sparrowhawk</name>
    <dbReference type="NCBI Taxonomy" id="211598"/>
    <lineage>
        <taxon>Eukaryota</taxon>
        <taxon>Metazoa</taxon>
        <taxon>Chordata</taxon>
        <taxon>Craniata</taxon>
        <taxon>Vertebrata</taxon>
        <taxon>Euteleostomi</taxon>
        <taxon>Archelosauria</taxon>
        <taxon>Archosauria</taxon>
        <taxon>Dinosauria</taxon>
        <taxon>Saurischia</taxon>
        <taxon>Theropoda</taxon>
        <taxon>Coelurosauria</taxon>
        <taxon>Aves</taxon>
        <taxon>Neognathae</taxon>
        <taxon>Neoaves</taxon>
        <taxon>Telluraves</taxon>
        <taxon>Accipitrimorphae</taxon>
        <taxon>Accipitriformes</taxon>
        <taxon>Accipitridae</taxon>
        <taxon>Accipitrinae</taxon>
        <taxon>Accipiter</taxon>
    </lineage>
</organism>
<dbReference type="AlphaFoldDB" id="A0A8B9RZH3"/>
<proteinExistence type="predicted"/>
<sequence length="66" mass="7696">MNETLSHRKGGLISRMLSFSNHCILKQVVLRQNVTPLSSSGRTCNYFHIFQEHWFSKTVTFQLNLL</sequence>
<accession>A0A8B9RZH3</accession>
<evidence type="ECO:0000313" key="1">
    <source>
        <dbReference type="Ensembl" id="ENSANIP00000022190.1"/>
    </source>
</evidence>
<dbReference type="Proteomes" id="UP000694541">
    <property type="component" value="Unplaced"/>
</dbReference>